<dbReference type="PaxDb" id="6239-B0261.5"/>
<dbReference type="PROSITE" id="PS51257">
    <property type="entry name" value="PROKAR_LIPOPROTEIN"/>
    <property type="match status" value="1"/>
</dbReference>
<sequence>MLLLFRCTITVVLPIIFLIFFVIGCLKKKPSQSKKKPSKVSTVTSTTISQEKTNSKRGSKDAVVDVSKPGKLPTLGENNKNLSDKKSKQRSLKAQKQDGLKMEKKASDKRKKKANKKSPRTQETQEVVIKNSKNTDDSCMHTAIRANTMMHTVREPSKIASNAKPNDGSDGADGGYEKLGDLSADDLRKIAEAAPK</sequence>
<keyword evidence="4" id="KW-1185">Reference proteome</keyword>
<dbReference type="WormBase" id="B0261.5">
    <property type="protein sequence ID" value="CE07707"/>
    <property type="gene ID" value="WBGene00015093"/>
</dbReference>
<feature type="compositionally biased region" description="Basic and acidic residues" evidence="1">
    <location>
        <begin position="175"/>
        <end position="196"/>
    </location>
</feature>
<feature type="region of interest" description="Disordered" evidence="1">
    <location>
        <begin position="30"/>
        <end position="135"/>
    </location>
</feature>
<dbReference type="UCSC" id="B0261.5">
    <property type="organism name" value="c. elegans"/>
</dbReference>
<accession>O01439</accession>
<evidence type="ECO:0000256" key="1">
    <source>
        <dbReference type="SAM" id="MobiDB-lite"/>
    </source>
</evidence>
<protein>
    <submittedName>
        <fullName evidence="3">Uncharacterized protein</fullName>
    </submittedName>
</protein>
<dbReference type="InParanoid" id="O01439"/>
<feature type="compositionally biased region" description="Basic residues" evidence="1">
    <location>
        <begin position="107"/>
        <end position="119"/>
    </location>
</feature>
<keyword evidence="2" id="KW-0812">Transmembrane</keyword>
<dbReference type="HOGENOM" id="CLU_1391378_0_0_1"/>
<feature type="compositionally biased region" description="Low complexity" evidence="1">
    <location>
        <begin position="39"/>
        <end position="50"/>
    </location>
</feature>
<feature type="region of interest" description="Disordered" evidence="1">
    <location>
        <begin position="152"/>
        <end position="196"/>
    </location>
</feature>
<dbReference type="Proteomes" id="UP000001940">
    <property type="component" value="Chromosome I"/>
</dbReference>
<feature type="compositionally biased region" description="Basic and acidic residues" evidence="1">
    <location>
        <begin position="95"/>
        <end position="106"/>
    </location>
</feature>
<feature type="transmembrane region" description="Helical" evidence="2">
    <location>
        <begin position="6"/>
        <end position="26"/>
    </location>
</feature>
<evidence type="ECO:0000256" key="2">
    <source>
        <dbReference type="SAM" id="Phobius"/>
    </source>
</evidence>
<dbReference type="GeneID" id="181890"/>
<dbReference type="AGR" id="WB:WBGene00015093"/>
<dbReference type="EMBL" id="BX284601">
    <property type="protein sequence ID" value="CCD61573.1"/>
    <property type="molecule type" value="Genomic_DNA"/>
</dbReference>
<dbReference type="CTD" id="181890"/>
<dbReference type="STRING" id="6239.B0261.5.1"/>
<gene>
    <name evidence="3 5" type="ORF">B0261.5</name>
    <name evidence="3" type="ORF">CELE_B0261.5</name>
</gene>
<reference evidence="3 4" key="1">
    <citation type="journal article" date="1998" name="Science">
        <title>Genome sequence of the nematode C. elegans: a platform for investigating biology.</title>
        <authorList>
            <consortium name="The C. elegans sequencing consortium"/>
            <person name="Sulson J.E."/>
            <person name="Waterston R."/>
        </authorList>
    </citation>
    <scope>NUCLEOTIDE SEQUENCE [LARGE SCALE GENOMIC DNA]</scope>
    <source>
        <strain evidence="3 4">Bristol N2</strain>
    </source>
</reference>
<evidence type="ECO:0000313" key="5">
    <source>
        <dbReference type="WormBase" id="B0261.5"/>
    </source>
</evidence>
<dbReference type="OrthoDB" id="5908745at2759"/>
<proteinExistence type="predicted"/>
<dbReference type="Bgee" id="WBGene00015093">
    <property type="expression patterns" value="Expressed in adult organism and 1 other cell type or tissue"/>
</dbReference>
<name>O01439_CAEEL</name>
<evidence type="ECO:0000313" key="4">
    <source>
        <dbReference type="Proteomes" id="UP000001940"/>
    </source>
</evidence>
<dbReference type="RefSeq" id="NP_491550.1">
    <property type="nucleotide sequence ID" value="NM_059149.3"/>
</dbReference>
<dbReference type="AlphaFoldDB" id="O01439"/>
<evidence type="ECO:0000313" key="3">
    <source>
        <dbReference type="EMBL" id="CCD61573.1"/>
    </source>
</evidence>
<dbReference type="PIR" id="T25445">
    <property type="entry name" value="T25445"/>
</dbReference>
<keyword evidence="2" id="KW-1133">Transmembrane helix</keyword>
<keyword evidence="2" id="KW-0472">Membrane</keyword>
<dbReference type="KEGG" id="cel:CELE_B0261.5"/>
<organism evidence="3 4">
    <name type="scientific">Caenorhabditis elegans</name>
    <dbReference type="NCBI Taxonomy" id="6239"/>
    <lineage>
        <taxon>Eukaryota</taxon>
        <taxon>Metazoa</taxon>
        <taxon>Ecdysozoa</taxon>
        <taxon>Nematoda</taxon>
        <taxon>Chromadorea</taxon>
        <taxon>Rhabditida</taxon>
        <taxon>Rhabditina</taxon>
        <taxon>Rhabditomorpha</taxon>
        <taxon>Rhabditoidea</taxon>
        <taxon>Rhabditidae</taxon>
        <taxon>Peloderinae</taxon>
        <taxon>Caenorhabditis</taxon>
    </lineage>
</organism>